<protein>
    <recommendedName>
        <fullName evidence="4">RRM domain-containing protein</fullName>
    </recommendedName>
</protein>
<evidence type="ECO:0000259" key="4">
    <source>
        <dbReference type="PROSITE" id="PS50102"/>
    </source>
</evidence>
<feature type="region of interest" description="Disordered" evidence="3">
    <location>
        <begin position="166"/>
        <end position="468"/>
    </location>
</feature>
<dbReference type="Proteomes" id="UP000007266">
    <property type="component" value="Linkage group 10"/>
</dbReference>
<accession>D6X4V5</accession>
<gene>
    <name evidence="5" type="primary">AUGUSTUS-3.0.2_11031</name>
    <name evidence="5" type="ORF">TcasGA2_TC011031</name>
</gene>
<dbReference type="OrthoDB" id="1748655at2759"/>
<dbReference type="PhylomeDB" id="D6X4V5"/>
<evidence type="ECO:0000256" key="1">
    <source>
        <dbReference type="ARBA" id="ARBA00022884"/>
    </source>
</evidence>
<feature type="compositionally biased region" description="Basic and acidic residues" evidence="3">
    <location>
        <begin position="166"/>
        <end position="184"/>
    </location>
</feature>
<reference evidence="5 6" key="1">
    <citation type="journal article" date="2008" name="Nature">
        <title>The genome of the model beetle and pest Tribolium castaneum.</title>
        <authorList>
            <consortium name="Tribolium Genome Sequencing Consortium"/>
            <person name="Richards S."/>
            <person name="Gibbs R.A."/>
            <person name="Weinstock G.M."/>
            <person name="Brown S.J."/>
            <person name="Denell R."/>
            <person name="Beeman R.W."/>
            <person name="Gibbs R."/>
            <person name="Beeman R.W."/>
            <person name="Brown S.J."/>
            <person name="Bucher G."/>
            <person name="Friedrich M."/>
            <person name="Grimmelikhuijzen C.J."/>
            <person name="Klingler M."/>
            <person name="Lorenzen M."/>
            <person name="Richards S."/>
            <person name="Roth S."/>
            <person name="Schroder R."/>
            <person name="Tautz D."/>
            <person name="Zdobnov E.M."/>
            <person name="Muzny D."/>
            <person name="Gibbs R.A."/>
            <person name="Weinstock G.M."/>
            <person name="Attaway T."/>
            <person name="Bell S."/>
            <person name="Buhay C.J."/>
            <person name="Chandrabose M.N."/>
            <person name="Chavez D."/>
            <person name="Clerk-Blankenburg K.P."/>
            <person name="Cree A."/>
            <person name="Dao M."/>
            <person name="Davis C."/>
            <person name="Chacko J."/>
            <person name="Dinh H."/>
            <person name="Dugan-Rocha S."/>
            <person name="Fowler G."/>
            <person name="Garner T.T."/>
            <person name="Garnes J."/>
            <person name="Gnirke A."/>
            <person name="Hawes A."/>
            <person name="Hernandez J."/>
            <person name="Hines S."/>
            <person name="Holder M."/>
            <person name="Hume J."/>
            <person name="Jhangiani S.N."/>
            <person name="Joshi V."/>
            <person name="Khan Z.M."/>
            <person name="Jackson L."/>
            <person name="Kovar C."/>
            <person name="Kowis A."/>
            <person name="Lee S."/>
            <person name="Lewis L.R."/>
            <person name="Margolis J."/>
            <person name="Morgan M."/>
            <person name="Nazareth L.V."/>
            <person name="Nguyen N."/>
            <person name="Okwuonu G."/>
            <person name="Parker D."/>
            <person name="Richards S."/>
            <person name="Ruiz S.J."/>
            <person name="Santibanez J."/>
            <person name="Savard J."/>
            <person name="Scherer S.E."/>
            <person name="Schneider B."/>
            <person name="Sodergren E."/>
            <person name="Tautz D."/>
            <person name="Vattahil S."/>
            <person name="Villasana D."/>
            <person name="White C.S."/>
            <person name="Wright R."/>
            <person name="Park Y."/>
            <person name="Beeman R.W."/>
            <person name="Lord J."/>
            <person name="Oppert B."/>
            <person name="Lorenzen M."/>
            <person name="Brown S."/>
            <person name="Wang L."/>
            <person name="Savard J."/>
            <person name="Tautz D."/>
            <person name="Richards S."/>
            <person name="Weinstock G."/>
            <person name="Gibbs R.A."/>
            <person name="Liu Y."/>
            <person name="Worley K."/>
            <person name="Weinstock G."/>
            <person name="Elsik C.G."/>
            <person name="Reese J.T."/>
            <person name="Elhaik E."/>
            <person name="Landan G."/>
            <person name="Graur D."/>
            <person name="Arensburger P."/>
            <person name="Atkinson P."/>
            <person name="Beeman R.W."/>
            <person name="Beidler J."/>
            <person name="Brown S.J."/>
            <person name="Demuth J.P."/>
            <person name="Drury D.W."/>
            <person name="Du Y.Z."/>
            <person name="Fujiwara H."/>
            <person name="Lorenzen M."/>
            <person name="Maselli V."/>
            <person name="Osanai M."/>
            <person name="Park Y."/>
            <person name="Robertson H.M."/>
            <person name="Tu Z."/>
            <person name="Wang J.J."/>
            <person name="Wang S."/>
            <person name="Richards S."/>
            <person name="Song H."/>
            <person name="Zhang L."/>
            <person name="Sodergren E."/>
            <person name="Werner D."/>
            <person name="Stanke M."/>
            <person name="Morgenstern B."/>
            <person name="Solovyev V."/>
            <person name="Kosarev P."/>
            <person name="Brown G."/>
            <person name="Chen H.C."/>
            <person name="Ermolaeva O."/>
            <person name="Hlavina W."/>
            <person name="Kapustin Y."/>
            <person name="Kiryutin B."/>
            <person name="Kitts P."/>
            <person name="Maglott D."/>
            <person name="Pruitt K."/>
            <person name="Sapojnikov V."/>
            <person name="Souvorov A."/>
            <person name="Mackey A.J."/>
            <person name="Waterhouse R.M."/>
            <person name="Wyder S."/>
            <person name="Zdobnov E.M."/>
            <person name="Zdobnov E.M."/>
            <person name="Wyder S."/>
            <person name="Kriventseva E.V."/>
            <person name="Kadowaki T."/>
            <person name="Bork P."/>
            <person name="Aranda M."/>
            <person name="Bao R."/>
            <person name="Beermann A."/>
            <person name="Berns N."/>
            <person name="Bolognesi R."/>
            <person name="Bonneton F."/>
            <person name="Bopp D."/>
            <person name="Brown S.J."/>
            <person name="Bucher G."/>
            <person name="Butts T."/>
            <person name="Chaumot A."/>
            <person name="Denell R.E."/>
            <person name="Ferrier D.E."/>
            <person name="Friedrich M."/>
            <person name="Gordon C.M."/>
            <person name="Jindra M."/>
            <person name="Klingler M."/>
            <person name="Lan Q."/>
            <person name="Lattorff H.M."/>
            <person name="Laudet V."/>
            <person name="von Levetsow C."/>
            <person name="Liu Z."/>
            <person name="Lutz R."/>
            <person name="Lynch J.A."/>
            <person name="da Fonseca R.N."/>
            <person name="Posnien N."/>
            <person name="Reuter R."/>
            <person name="Roth S."/>
            <person name="Savard J."/>
            <person name="Schinko J.B."/>
            <person name="Schmitt C."/>
            <person name="Schoppmeier M."/>
            <person name="Schroder R."/>
            <person name="Shippy T.D."/>
            <person name="Simonnet F."/>
            <person name="Marques-Souza H."/>
            <person name="Tautz D."/>
            <person name="Tomoyasu Y."/>
            <person name="Trauner J."/>
            <person name="Van der Zee M."/>
            <person name="Vervoort M."/>
            <person name="Wittkopp N."/>
            <person name="Wimmer E.A."/>
            <person name="Yang X."/>
            <person name="Jones A.K."/>
            <person name="Sattelle D.B."/>
            <person name="Ebert P.R."/>
            <person name="Nelson D."/>
            <person name="Scott J.G."/>
            <person name="Beeman R.W."/>
            <person name="Muthukrishnan S."/>
            <person name="Kramer K.J."/>
            <person name="Arakane Y."/>
            <person name="Beeman R.W."/>
            <person name="Zhu Q."/>
            <person name="Hogenkamp D."/>
            <person name="Dixit R."/>
            <person name="Oppert B."/>
            <person name="Jiang H."/>
            <person name="Zou Z."/>
            <person name="Marshall J."/>
            <person name="Elpidina E."/>
            <person name="Vinokurov K."/>
            <person name="Oppert C."/>
            <person name="Zou Z."/>
            <person name="Evans J."/>
            <person name="Lu Z."/>
            <person name="Zhao P."/>
            <person name="Sumathipala N."/>
            <person name="Altincicek B."/>
            <person name="Vilcinskas A."/>
            <person name="Williams M."/>
            <person name="Hultmark D."/>
            <person name="Hetru C."/>
            <person name="Jiang H."/>
            <person name="Grimmelikhuijzen C.J."/>
            <person name="Hauser F."/>
            <person name="Cazzamali G."/>
            <person name="Williamson M."/>
            <person name="Park Y."/>
            <person name="Li B."/>
            <person name="Tanaka Y."/>
            <person name="Predel R."/>
            <person name="Neupert S."/>
            <person name="Schachtner J."/>
            <person name="Verleyen P."/>
            <person name="Raible F."/>
            <person name="Bork P."/>
            <person name="Friedrich M."/>
            <person name="Walden K.K."/>
            <person name="Robertson H.M."/>
            <person name="Angeli S."/>
            <person name="Foret S."/>
            <person name="Bucher G."/>
            <person name="Schuetz S."/>
            <person name="Maleszka R."/>
            <person name="Wimmer E.A."/>
            <person name="Beeman R.W."/>
            <person name="Lorenzen M."/>
            <person name="Tomoyasu Y."/>
            <person name="Miller S.C."/>
            <person name="Grossmann D."/>
            <person name="Bucher G."/>
        </authorList>
    </citation>
    <scope>NUCLEOTIDE SEQUENCE [LARGE SCALE GENOMIC DNA]</scope>
    <source>
        <strain evidence="5 6">Georgia GA2</strain>
    </source>
</reference>
<dbReference type="Pfam" id="PF00076">
    <property type="entry name" value="RRM_1"/>
    <property type="match status" value="1"/>
</dbReference>
<dbReference type="InterPro" id="IPR000504">
    <property type="entry name" value="RRM_dom"/>
</dbReference>
<dbReference type="GO" id="GO:0001731">
    <property type="term" value="P:formation of translation preinitiation complex"/>
    <property type="evidence" value="ECO:0000318"/>
    <property type="project" value="GO_Central"/>
</dbReference>
<feature type="compositionally biased region" description="Basic residues" evidence="3">
    <location>
        <begin position="1"/>
        <end position="12"/>
    </location>
</feature>
<sequence>MASGKKGKKNKGKTLALSDFLQETPGPVATMPIRKSTMNWADEVEDNHDVYDPRSAKASVVLPTAPKASRDFDDIIDKVPQEPPFIAYLTNLPYDVDESEIAAFFKNMKISHMRIPKDERPGEAPRLKGFGYVEFEDRESLLNALVIPDTTIKNRRIRIDVATDYDNDKRRGGRMDMNRDRGGRSDMSSFGDWRSGPRQENSDMERRGFSRDRERDDSSGAWREGRSNREPPERSFNRSDRFREERDQDFSRSRDDKTFMRRDYGDRGGRNGGFTRGPPPSREEEAPSEPRQRPKLVLTPRTKPVENEPEKAVSHASIFGNAKPVDTSARERQIEERLAKDTEAPPRRDVSKERKEDKESVPQKERKETAPEVVTAEKKTVEKEKTPSHKDKSDLNGVIDKNHQKRNGDHDKKDAVKTDGDKHKPEIKKREEKKEKTEKEMPKLKKADPPNFVASNKFAYLQTEDSSD</sequence>
<dbReference type="EMBL" id="KQ971381">
    <property type="protein sequence ID" value="EEZ97233.1"/>
    <property type="molecule type" value="Genomic_DNA"/>
</dbReference>
<dbReference type="SUPFAM" id="SSF54928">
    <property type="entry name" value="RNA-binding domain, RBD"/>
    <property type="match status" value="1"/>
</dbReference>
<dbReference type="OMA" id="YSGNFDR"/>
<dbReference type="PANTHER" id="PTHR23236">
    <property type="entry name" value="EUKARYOTIC TRANSLATION INITIATION FACTOR 4B/4H"/>
    <property type="match status" value="1"/>
</dbReference>
<dbReference type="GO" id="GO:0097010">
    <property type="term" value="P:eukaryotic translation initiation factor 4F complex assembly"/>
    <property type="evidence" value="ECO:0000318"/>
    <property type="project" value="GO_Central"/>
</dbReference>
<dbReference type="HOGENOM" id="CLU_030912_0_0_1"/>
<keyword evidence="1 2" id="KW-0694">RNA-binding</keyword>
<dbReference type="AlphaFoldDB" id="D6X4V5"/>
<dbReference type="Gene3D" id="3.30.70.330">
    <property type="match status" value="1"/>
</dbReference>
<dbReference type="InterPro" id="IPR035979">
    <property type="entry name" value="RBD_domain_sf"/>
</dbReference>
<dbReference type="GO" id="GO:0043024">
    <property type="term" value="F:ribosomal small subunit binding"/>
    <property type="evidence" value="ECO:0000318"/>
    <property type="project" value="GO_Central"/>
</dbReference>
<feature type="compositionally biased region" description="Basic and acidic residues" evidence="3">
    <location>
        <begin position="328"/>
        <end position="448"/>
    </location>
</feature>
<evidence type="ECO:0000313" key="5">
    <source>
        <dbReference type="EMBL" id="EEZ97233.1"/>
    </source>
</evidence>
<feature type="region of interest" description="Disordered" evidence="3">
    <location>
        <begin position="1"/>
        <end position="21"/>
    </location>
</feature>
<organism evidence="5 6">
    <name type="scientific">Tribolium castaneum</name>
    <name type="common">Red flour beetle</name>
    <dbReference type="NCBI Taxonomy" id="7070"/>
    <lineage>
        <taxon>Eukaryota</taxon>
        <taxon>Metazoa</taxon>
        <taxon>Ecdysozoa</taxon>
        <taxon>Arthropoda</taxon>
        <taxon>Hexapoda</taxon>
        <taxon>Insecta</taxon>
        <taxon>Pterygota</taxon>
        <taxon>Neoptera</taxon>
        <taxon>Endopterygota</taxon>
        <taxon>Coleoptera</taxon>
        <taxon>Polyphaga</taxon>
        <taxon>Cucujiformia</taxon>
        <taxon>Tenebrionidae</taxon>
        <taxon>Tenebrionidae incertae sedis</taxon>
        <taxon>Tribolium</taxon>
    </lineage>
</organism>
<dbReference type="GO" id="GO:0034057">
    <property type="term" value="F:RNA strand-exchange activity"/>
    <property type="evidence" value="ECO:0000318"/>
    <property type="project" value="GO_Central"/>
</dbReference>
<dbReference type="InterPro" id="IPR012677">
    <property type="entry name" value="Nucleotide-bd_a/b_plait_sf"/>
</dbReference>
<dbReference type="eggNOG" id="KOG0118">
    <property type="taxonomic scope" value="Eukaryota"/>
</dbReference>
<dbReference type="PROSITE" id="PS50102">
    <property type="entry name" value="RRM"/>
    <property type="match status" value="1"/>
</dbReference>
<dbReference type="STRING" id="7070.D6X4V5"/>
<feature type="compositionally biased region" description="Basic and acidic residues" evidence="3">
    <location>
        <begin position="195"/>
        <end position="269"/>
    </location>
</feature>
<dbReference type="GO" id="GO:0033592">
    <property type="term" value="F:RNA strand annealing activity"/>
    <property type="evidence" value="ECO:0000318"/>
    <property type="project" value="GO_Central"/>
</dbReference>
<feature type="compositionally biased region" description="Basic and acidic residues" evidence="3">
    <location>
        <begin position="281"/>
        <end position="292"/>
    </location>
</feature>
<proteinExistence type="predicted"/>
<keyword evidence="6" id="KW-1185">Reference proteome</keyword>
<name>D6X4V5_TRICA</name>
<dbReference type="KEGG" id="tca:655831"/>
<evidence type="ECO:0000256" key="3">
    <source>
        <dbReference type="SAM" id="MobiDB-lite"/>
    </source>
</evidence>
<dbReference type="PANTHER" id="PTHR23236:SF2">
    <property type="entry name" value="EUKARYOTIC TRANSLATION INITIATION FACTOR 4B"/>
    <property type="match status" value="1"/>
</dbReference>
<feature type="domain" description="RRM" evidence="4">
    <location>
        <begin position="85"/>
        <end position="164"/>
    </location>
</feature>
<evidence type="ECO:0000256" key="2">
    <source>
        <dbReference type="PROSITE-ProRule" id="PRU00176"/>
    </source>
</evidence>
<dbReference type="SMART" id="SM00360">
    <property type="entry name" value="RRM"/>
    <property type="match status" value="1"/>
</dbReference>
<feature type="compositionally biased region" description="Basic and acidic residues" evidence="3">
    <location>
        <begin position="303"/>
        <end position="313"/>
    </location>
</feature>
<reference evidence="5 6" key="2">
    <citation type="journal article" date="2010" name="Nucleic Acids Res.">
        <title>BeetleBase in 2010: revisions to provide comprehensive genomic information for Tribolium castaneum.</title>
        <authorList>
            <person name="Kim H.S."/>
            <person name="Murphy T."/>
            <person name="Xia J."/>
            <person name="Caragea D."/>
            <person name="Park Y."/>
            <person name="Beeman R.W."/>
            <person name="Lorenzen M.D."/>
            <person name="Butcher S."/>
            <person name="Manak J.R."/>
            <person name="Brown S.J."/>
        </authorList>
    </citation>
    <scope>GENOME REANNOTATION</scope>
    <source>
        <strain evidence="5 6">Georgia GA2</strain>
    </source>
</reference>
<evidence type="ECO:0000313" key="6">
    <source>
        <dbReference type="Proteomes" id="UP000007266"/>
    </source>
</evidence>